<dbReference type="AlphaFoldDB" id="A0A7W9X2S1"/>
<evidence type="ECO:0000313" key="7">
    <source>
        <dbReference type="Proteomes" id="UP000540787"/>
    </source>
</evidence>
<comment type="similarity">
    <text evidence="1">Belongs to the LysR transcriptional regulatory family.</text>
</comment>
<dbReference type="SUPFAM" id="SSF46785">
    <property type="entry name" value="Winged helix' DNA-binding domain"/>
    <property type="match status" value="1"/>
</dbReference>
<protein>
    <submittedName>
        <fullName evidence="6">DNA-binding transcriptional LysR family regulator</fullName>
    </submittedName>
</protein>
<evidence type="ECO:0000259" key="5">
    <source>
        <dbReference type="PROSITE" id="PS50931"/>
    </source>
</evidence>
<accession>A0A7W9X2S1</accession>
<dbReference type="Proteomes" id="UP000540787">
    <property type="component" value="Unassembled WGS sequence"/>
</dbReference>
<proteinExistence type="inferred from homology"/>
<evidence type="ECO:0000256" key="4">
    <source>
        <dbReference type="ARBA" id="ARBA00023163"/>
    </source>
</evidence>
<keyword evidence="2" id="KW-0805">Transcription regulation</keyword>
<dbReference type="Pfam" id="PF00126">
    <property type="entry name" value="HTH_1"/>
    <property type="match status" value="1"/>
</dbReference>
<dbReference type="EMBL" id="JACHBX010000004">
    <property type="protein sequence ID" value="MBB6135304.1"/>
    <property type="molecule type" value="Genomic_DNA"/>
</dbReference>
<dbReference type="PANTHER" id="PTHR30537:SF5">
    <property type="entry name" value="HTH-TYPE TRANSCRIPTIONAL ACTIVATOR TTDR-RELATED"/>
    <property type="match status" value="1"/>
</dbReference>
<reference evidence="6 7" key="1">
    <citation type="submission" date="2020-08" db="EMBL/GenBank/DDBJ databases">
        <title>The Agave Microbiome: Exploring the role of microbial communities in plant adaptations to desert environments.</title>
        <authorList>
            <person name="Partida-Martinez L.P."/>
        </authorList>
    </citation>
    <scope>NUCLEOTIDE SEQUENCE [LARGE SCALE GENOMIC DNA]</scope>
    <source>
        <strain evidence="6 7">AT3.2</strain>
    </source>
</reference>
<keyword evidence="7" id="KW-1185">Reference proteome</keyword>
<evidence type="ECO:0000256" key="2">
    <source>
        <dbReference type="ARBA" id="ARBA00023015"/>
    </source>
</evidence>
<dbReference type="Gene3D" id="3.40.190.290">
    <property type="match status" value="1"/>
</dbReference>
<dbReference type="FunFam" id="1.10.10.10:FF:000001">
    <property type="entry name" value="LysR family transcriptional regulator"/>
    <property type="match status" value="1"/>
</dbReference>
<gene>
    <name evidence="6" type="ORF">HD842_003471</name>
</gene>
<dbReference type="PANTHER" id="PTHR30537">
    <property type="entry name" value="HTH-TYPE TRANSCRIPTIONAL REGULATOR"/>
    <property type="match status" value="1"/>
</dbReference>
<dbReference type="SUPFAM" id="SSF53850">
    <property type="entry name" value="Periplasmic binding protein-like II"/>
    <property type="match status" value="1"/>
</dbReference>
<organism evidence="6 7">
    <name type="scientific">Massilia aurea</name>
    <dbReference type="NCBI Taxonomy" id="373040"/>
    <lineage>
        <taxon>Bacteria</taxon>
        <taxon>Pseudomonadati</taxon>
        <taxon>Pseudomonadota</taxon>
        <taxon>Betaproteobacteria</taxon>
        <taxon>Burkholderiales</taxon>
        <taxon>Oxalobacteraceae</taxon>
        <taxon>Telluria group</taxon>
        <taxon>Massilia</taxon>
    </lineage>
</organism>
<comment type="caution">
    <text evidence="6">The sequence shown here is derived from an EMBL/GenBank/DDBJ whole genome shotgun (WGS) entry which is preliminary data.</text>
</comment>
<evidence type="ECO:0000256" key="1">
    <source>
        <dbReference type="ARBA" id="ARBA00009437"/>
    </source>
</evidence>
<evidence type="ECO:0000313" key="6">
    <source>
        <dbReference type="EMBL" id="MBB6135304.1"/>
    </source>
</evidence>
<evidence type="ECO:0000256" key="3">
    <source>
        <dbReference type="ARBA" id="ARBA00023125"/>
    </source>
</evidence>
<dbReference type="InterPro" id="IPR036390">
    <property type="entry name" value="WH_DNA-bd_sf"/>
</dbReference>
<keyword evidence="3 6" id="KW-0238">DNA-binding</keyword>
<dbReference type="GO" id="GO:0003677">
    <property type="term" value="F:DNA binding"/>
    <property type="evidence" value="ECO:0007669"/>
    <property type="project" value="UniProtKB-KW"/>
</dbReference>
<dbReference type="Pfam" id="PF03466">
    <property type="entry name" value="LysR_substrate"/>
    <property type="match status" value="1"/>
</dbReference>
<dbReference type="InterPro" id="IPR000847">
    <property type="entry name" value="LysR_HTH_N"/>
</dbReference>
<dbReference type="RefSeq" id="WP_183555988.1">
    <property type="nucleotide sequence ID" value="NZ_JACHBX010000004.1"/>
</dbReference>
<sequence length="297" mass="31613">MTAIVDTSAGLAAFVRTIEAGSFSDAARLLGASPSAVSKSVARLEARLGVRLIQRSTRTLALTAEGALYFERVAPLIQALADAEQALRTPADVSGLLRVAAPSDLGRTVFSGWAERFALAHPRLKLELGIADRQVDLIREGYDVAIRVGALLDNRLTARRLTTLQPVLVAAPAYLARCGQPAERADLADHACLRYLTPAGPFPWTWADGSSLVPDGPFDTNDGVVLRQAALAGAGIAQLARIAVADDLAAGRLDIVLPHLPMPGLEVHALHAYGRQAPQRVRLFIAFLQQQFAADHA</sequence>
<name>A0A7W9X2S1_9BURK</name>
<dbReference type="InterPro" id="IPR058163">
    <property type="entry name" value="LysR-type_TF_proteobact-type"/>
</dbReference>
<dbReference type="CDD" id="cd08422">
    <property type="entry name" value="PBP2_CrgA_like"/>
    <property type="match status" value="1"/>
</dbReference>
<dbReference type="Gene3D" id="1.10.10.10">
    <property type="entry name" value="Winged helix-like DNA-binding domain superfamily/Winged helix DNA-binding domain"/>
    <property type="match status" value="1"/>
</dbReference>
<feature type="domain" description="HTH lysR-type" evidence="5">
    <location>
        <begin position="6"/>
        <end position="63"/>
    </location>
</feature>
<keyword evidence="4" id="KW-0804">Transcription</keyword>
<dbReference type="PROSITE" id="PS50931">
    <property type="entry name" value="HTH_LYSR"/>
    <property type="match status" value="1"/>
</dbReference>
<dbReference type="InterPro" id="IPR005119">
    <property type="entry name" value="LysR_subst-bd"/>
</dbReference>
<dbReference type="GO" id="GO:0003700">
    <property type="term" value="F:DNA-binding transcription factor activity"/>
    <property type="evidence" value="ECO:0007669"/>
    <property type="project" value="InterPro"/>
</dbReference>
<dbReference type="InterPro" id="IPR036388">
    <property type="entry name" value="WH-like_DNA-bd_sf"/>
</dbReference>